<dbReference type="PANTHER" id="PTHR21294:SF8">
    <property type="entry name" value="ELECTRON TRANSFER FLAVOPROTEIN SUBUNIT BETA"/>
    <property type="match status" value="1"/>
</dbReference>
<dbReference type="GO" id="GO:0009055">
    <property type="term" value="F:electron transfer activity"/>
    <property type="evidence" value="ECO:0007669"/>
    <property type="project" value="InterPro"/>
</dbReference>
<dbReference type="Gene3D" id="3.40.50.620">
    <property type="entry name" value="HUPs"/>
    <property type="match status" value="1"/>
</dbReference>
<accession>A0AA97FGP3</accession>
<gene>
    <name evidence="9" type="ORF">N8K70_15890</name>
</gene>
<keyword evidence="6" id="KW-0249">Electron transport</keyword>
<comment type="similarity">
    <text evidence="2">Belongs to the ETF beta-subunit/FixA family.</text>
</comment>
<dbReference type="InterPro" id="IPR012255">
    <property type="entry name" value="ETF_b"/>
</dbReference>
<evidence type="ECO:0000259" key="8">
    <source>
        <dbReference type="SMART" id="SM00893"/>
    </source>
</evidence>
<evidence type="ECO:0000256" key="2">
    <source>
        <dbReference type="ARBA" id="ARBA00007557"/>
    </source>
</evidence>
<feature type="domain" description="Electron transfer flavoprotein alpha/beta-subunit N-terminal" evidence="8">
    <location>
        <begin position="23"/>
        <end position="213"/>
    </location>
</feature>
<proteinExistence type="inferred from homology"/>
<dbReference type="PANTHER" id="PTHR21294">
    <property type="entry name" value="ELECTRON TRANSFER FLAVOPROTEIN BETA-SUBUNIT"/>
    <property type="match status" value="1"/>
</dbReference>
<evidence type="ECO:0000256" key="6">
    <source>
        <dbReference type="ARBA" id="ARBA00022982"/>
    </source>
</evidence>
<evidence type="ECO:0000256" key="4">
    <source>
        <dbReference type="ARBA" id="ARBA00016797"/>
    </source>
</evidence>
<sequence length="257" mass="26770">MRIIVLVKEVPDTYGSRTLDLQTGLADRDASERVLDEIGERAIEFAVSSAEQHPGTEVVLLSAGPDSVPATLRKGLAMGASRAVHVRDDGMRGADLTLTAEALARAIERIGFDLVVAGNLSTDGSGGVVPAMVAQWLGVPHATNLDAAGIEDGTVSGERASDGGVLRLSAPLPAVLSITERLPDPRFPHFTGIMAAKRKPFETLGLADLGVDAGADTPRSVVLAVNERPARAAGVKIVDDGDAGTRIAEFLVQNRLA</sequence>
<organism evidence="9 10">
    <name type="scientific">Microbacterium betulae</name>
    <dbReference type="NCBI Taxonomy" id="2981139"/>
    <lineage>
        <taxon>Bacteria</taxon>
        <taxon>Bacillati</taxon>
        <taxon>Actinomycetota</taxon>
        <taxon>Actinomycetes</taxon>
        <taxon>Micrococcales</taxon>
        <taxon>Microbacteriaceae</taxon>
        <taxon>Microbacterium</taxon>
    </lineage>
</organism>
<name>A0AA97FGP3_9MICO</name>
<evidence type="ECO:0000313" key="10">
    <source>
        <dbReference type="Proteomes" id="UP001305498"/>
    </source>
</evidence>
<keyword evidence="10" id="KW-1185">Reference proteome</keyword>
<dbReference type="AlphaFoldDB" id="A0AA97FGP3"/>
<reference evidence="9 10" key="1">
    <citation type="submission" date="2023-02" db="EMBL/GenBank/DDBJ databases">
        <title>Microbacterium betulae sp. nov., isolated from birch wood.</title>
        <authorList>
            <person name="Pasciak M."/>
            <person name="Pawlik K.J."/>
            <person name="Martynowski D."/>
            <person name="Laczmanski L."/>
            <person name="Ciekot J."/>
            <person name="Szponar B."/>
            <person name="Wojcik-Fatla A."/>
            <person name="Mackiewicz B."/>
            <person name="Farian E."/>
            <person name="Cholewa G."/>
            <person name="Cholewa A."/>
            <person name="Dutkiewicz J."/>
        </authorList>
    </citation>
    <scope>NUCLEOTIDE SEQUENCE [LARGE SCALE GENOMIC DNA]</scope>
    <source>
        <strain evidence="9 10">AB</strain>
    </source>
</reference>
<evidence type="ECO:0000256" key="7">
    <source>
        <dbReference type="ARBA" id="ARBA00025649"/>
    </source>
</evidence>
<protein>
    <recommendedName>
        <fullName evidence="4">Electron transfer flavoprotein subunit beta</fullName>
    </recommendedName>
</protein>
<dbReference type="Proteomes" id="UP001305498">
    <property type="component" value="Chromosome"/>
</dbReference>
<dbReference type="GO" id="GO:0005829">
    <property type="term" value="C:cytosol"/>
    <property type="evidence" value="ECO:0007669"/>
    <property type="project" value="TreeGrafter"/>
</dbReference>
<dbReference type="InterPro" id="IPR014729">
    <property type="entry name" value="Rossmann-like_a/b/a_fold"/>
</dbReference>
<dbReference type="SUPFAM" id="SSF52402">
    <property type="entry name" value="Adenine nucleotide alpha hydrolases-like"/>
    <property type="match status" value="1"/>
</dbReference>
<evidence type="ECO:0000313" key="9">
    <source>
        <dbReference type="EMBL" id="WOF22853.1"/>
    </source>
</evidence>
<dbReference type="CDD" id="cd01714">
    <property type="entry name" value="ETF_beta"/>
    <property type="match status" value="1"/>
</dbReference>
<dbReference type="InterPro" id="IPR014730">
    <property type="entry name" value="ETF_a/b_N"/>
</dbReference>
<dbReference type="SMART" id="SM00893">
    <property type="entry name" value="ETF"/>
    <property type="match status" value="1"/>
</dbReference>
<dbReference type="Pfam" id="PF01012">
    <property type="entry name" value="ETF"/>
    <property type="match status" value="1"/>
</dbReference>
<dbReference type="InterPro" id="IPR033948">
    <property type="entry name" value="ETF_beta_N"/>
</dbReference>
<keyword evidence="5" id="KW-0813">Transport</keyword>
<comment type="subunit">
    <text evidence="3">Heterodimer of an alpha and a beta subunit.</text>
</comment>
<dbReference type="EMBL" id="CP118157">
    <property type="protein sequence ID" value="WOF22853.1"/>
    <property type="molecule type" value="Genomic_DNA"/>
</dbReference>
<dbReference type="PIRSF" id="PIRSF000090">
    <property type="entry name" value="Beta-ETF"/>
    <property type="match status" value="1"/>
</dbReference>
<evidence type="ECO:0000256" key="5">
    <source>
        <dbReference type="ARBA" id="ARBA00022448"/>
    </source>
</evidence>
<dbReference type="KEGG" id="mbet:N8K70_15890"/>
<comment type="cofactor">
    <cofactor evidence="1">
        <name>FAD</name>
        <dbReference type="ChEBI" id="CHEBI:57692"/>
    </cofactor>
</comment>
<comment type="function">
    <text evidence="7">The electron transfer flavoprotein serves as a specific electron acceptor for other dehydrogenases. It transfers the electrons to the main respiratory chain via ETF-ubiquinone oxidoreductase (ETF dehydrogenase).</text>
</comment>
<dbReference type="RefSeq" id="WP_317139325.1">
    <property type="nucleotide sequence ID" value="NZ_CP118157.1"/>
</dbReference>
<evidence type="ECO:0000256" key="1">
    <source>
        <dbReference type="ARBA" id="ARBA00001974"/>
    </source>
</evidence>
<evidence type="ECO:0000256" key="3">
    <source>
        <dbReference type="ARBA" id="ARBA00011355"/>
    </source>
</evidence>